<dbReference type="Pfam" id="PF04023">
    <property type="entry name" value="FeoA"/>
    <property type="match status" value="1"/>
</dbReference>
<feature type="domain" description="Ferrous iron transporter FeoA-like" evidence="2">
    <location>
        <begin position="8"/>
        <end position="56"/>
    </location>
</feature>
<keyword evidence="4" id="KW-1185">Reference proteome</keyword>
<evidence type="ECO:0000259" key="2">
    <source>
        <dbReference type="Pfam" id="PF04023"/>
    </source>
</evidence>
<dbReference type="EMBL" id="RQVS01000005">
    <property type="protein sequence ID" value="RRJ87327.1"/>
    <property type="molecule type" value="Genomic_DNA"/>
</dbReference>
<dbReference type="InterPro" id="IPR007167">
    <property type="entry name" value="Fe-transptr_FeoA-like"/>
</dbReference>
<protein>
    <submittedName>
        <fullName evidence="3">Ferrous iron transport protein A</fullName>
    </submittedName>
</protein>
<keyword evidence="1" id="KW-0408">Iron</keyword>
<comment type="caution">
    <text evidence="3">The sequence shown here is derived from an EMBL/GenBank/DDBJ whole genome shotgun (WGS) entry which is preliminary data.</text>
</comment>
<sequence length="67" mass="7088">MELDVPAAEGALRRRLAELGLRCGECVCPMQRTPGGGRILVVGGSRLALDRDTCALLRIVGAEPTAR</sequence>
<dbReference type="GO" id="GO:0046914">
    <property type="term" value="F:transition metal ion binding"/>
    <property type="evidence" value="ECO:0007669"/>
    <property type="project" value="InterPro"/>
</dbReference>
<gene>
    <name evidence="3" type="ORF">EG850_05255</name>
</gene>
<dbReference type="Gene3D" id="2.30.30.90">
    <property type="match status" value="1"/>
</dbReference>
<evidence type="ECO:0000313" key="4">
    <source>
        <dbReference type="Proteomes" id="UP000274391"/>
    </source>
</evidence>
<proteinExistence type="predicted"/>
<dbReference type="SUPFAM" id="SSF50037">
    <property type="entry name" value="C-terminal domain of transcriptional repressors"/>
    <property type="match status" value="1"/>
</dbReference>
<dbReference type="AlphaFoldDB" id="A0A3P3VYD7"/>
<evidence type="ECO:0000313" key="3">
    <source>
        <dbReference type="EMBL" id="RRJ87327.1"/>
    </source>
</evidence>
<evidence type="ECO:0000256" key="1">
    <source>
        <dbReference type="ARBA" id="ARBA00023004"/>
    </source>
</evidence>
<reference evidence="3 4" key="1">
    <citation type="submission" date="2018-11" db="EMBL/GenBank/DDBJ databases">
        <title>YIM 102482-1 draft genome.</title>
        <authorList>
            <person name="Li G."/>
            <person name="Jiang Y."/>
        </authorList>
    </citation>
    <scope>NUCLEOTIDE SEQUENCE [LARGE SCALE GENOMIC DNA]</scope>
    <source>
        <strain evidence="3 4">YIM 102482-1</strain>
    </source>
</reference>
<dbReference type="Proteomes" id="UP000274391">
    <property type="component" value="Unassembled WGS sequence"/>
</dbReference>
<dbReference type="InterPro" id="IPR008988">
    <property type="entry name" value="Transcriptional_repressor_C"/>
</dbReference>
<organism evidence="3 4">
    <name type="scientific">Gulosibacter macacae</name>
    <dbReference type="NCBI Taxonomy" id="2488791"/>
    <lineage>
        <taxon>Bacteria</taxon>
        <taxon>Bacillati</taxon>
        <taxon>Actinomycetota</taxon>
        <taxon>Actinomycetes</taxon>
        <taxon>Micrococcales</taxon>
        <taxon>Microbacteriaceae</taxon>
        <taxon>Gulosibacter</taxon>
    </lineage>
</organism>
<name>A0A3P3VYD7_9MICO</name>
<dbReference type="InterPro" id="IPR038157">
    <property type="entry name" value="FeoA_core_dom"/>
</dbReference>
<accession>A0A3P3VYD7</accession>